<evidence type="ECO:0000256" key="6">
    <source>
        <dbReference type="ARBA" id="ARBA00022801"/>
    </source>
</evidence>
<organism evidence="16">
    <name type="scientific">Caenorhabditis remanei</name>
    <name type="common">Caenorhabditis vulgaris</name>
    <dbReference type="NCBI Taxonomy" id="31234"/>
    <lineage>
        <taxon>Eukaryota</taxon>
        <taxon>Metazoa</taxon>
        <taxon>Ecdysozoa</taxon>
        <taxon>Nematoda</taxon>
        <taxon>Chromadorea</taxon>
        <taxon>Rhabditida</taxon>
        <taxon>Rhabditina</taxon>
        <taxon>Rhabditomorpha</taxon>
        <taxon>Rhabditoidea</taxon>
        <taxon>Rhabditidae</taxon>
        <taxon>Peloderinae</taxon>
        <taxon>Caenorhabditis</taxon>
    </lineage>
</organism>
<evidence type="ECO:0000256" key="8">
    <source>
        <dbReference type="ARBA" id="ARBA00023136"/>
    </source>
</evidence>
<evidence type="ECO:0000256" key="5">
    <source>
        <dbReference type="ARBA" id="ARBA00022741"/>
    </source>
</evidence>
<dbReference type="eggNOG" id="KOG0736">
    <property type="taxonomic scope" value="Eukaryota"/>
</dbReference>
<dbReference type="InterPro" id="IPR027417">
    <property type="entry name" value="P-loop_NTPase"/>
</dbReference>
<dbReference type="PANTHER" id="PTHR23077">
    <property type="entry name" value="AAA-FAMILY ATPASE"/>
    <property type="match status" value="1"/>
</dbReference>
<name>E3LJX3_CAERE</name>
<dbReference type="GO" id="GO:0005524">
    <property type="term" value="F:ATP binding"/>
    <property type="evidence" value="ECO:0007669"/>
    <property type="project" value="UniProtKB-KW"/>
</dbReference>
<dbReference type="Proteomes" id="UP000008281">
    <property type="component" value="Unassembled WGS sequence"/>
</dbReference>
<dbReference type="InParanoid" id="E3LJX3"/>
<dbReference type="InterPro" id="IPR003959">
    <property type="entry name" value="ATPase_AAA_core"/>
</dbReference>
<dbReference type="EMBL" id="DS268410">
    <property type="protein sequence ID" value="EFP00193.1"/>
    <property type="molecule type" value="Genomic_DNA"/>
</dbReference>
<feature type="domain" description="AAA+ ATPase" evidence="14">
    <location>
        <begin position="510"/>
        <end position="650"/>
    </location>
</feature>
<dbReference type="GO" id="GO:0005778">
    <property type="term" value="C:peroxisomal membrane"/>
    <property type="evidence" value="ECO:0007669"/>
    <property type="project" value="TreeGrafter"/>
</dbReference>
<keyword evidence="8" id="KW-0472">Membrane</keyword>
<evidence type="ECO:0000256" key="13">
    <source>
        <dbReference type="ARBA" id="ARBA00048778"/>
    </source>
</evidence>
<comment type="similarity">
    <text evidence="2">Belongs to the AAA ATPase family.</text>
</comment>
<reference evidence="15" key="1">
    <citation type="submission" date="2007-07" db="EMBL/GenBank/DDBJ databases">
        <title>PCAP assembly of the Caenorhabditis remanei genome.</title>
        <authorList>
            <consortium name="The Caenorhabditis remanei Sequencing Consortium"/>
            <person name="Wilson R.K."/>
        </authorList>
    </citation>
    <scope>NUCLEOTIDE SEQUENCE [LARGE SCALE GENOMIC DNA]</scope>
    <source>
        <strain evidence="15">PB4641</strain>
    </source>
</reference>
<dbReference type="GO" id="GO:0005829">
    <property type="term" value="C:cytosol"/>
    <property type="evidence" value="ECO:0007669"/>
    <property type="project" value="TreeGrafter"/>
</dbReference>
<dbReference type="InterPro" id="IPR003593">
    <property type="entry name" value="AAA+_ATPase"/>
</dbReference>
<dbReference type="FunFam" id="3.40.50.300:FF:000109">
    <property type="entry name" value="Peroxisomal biogenesis factor 6"/>
    <property type="match status" value="1"/>
</dbReference>
<dbReference type="PANTHER" id="PTHR23077:SF9">
    <property type="entry name" value="PEROXISOMAL ATPASE PEX6"/>
    <property type="match status" value="1"/>
</dbReference>
<evidence type="ECO:0000256" key="1">
    <source>
        <dbReference type="ARBA" id="ARBA00004370"/>
    </source>
</evidence>
<dbReference type="Gene3D" id="3.40.50.300">
    <property type="entry name" value="P-loop containing nucleotide triphosphate hydrolases"/>
    <property type="match status" value="2"/>
</dbReference>
<dbReference type="GO" id="GO:0016887">
    <property type="term" value="F:ATP hydrolysis activity"/>
    <property type="evidence" value="ECO:0007669"/>
    <property type="project" value="InterPro"/>
</dbReference>
<keyword evidence="7" id="KW-0067">ATP-binding</keyword>
<dbReference type="GO" id="GO:0016558">
    <property type="term" value="P:protein import into peroxisome matrix"/>
    <property type="evidence" value="ECO:0007669"/>
    <property type="project" value="TreeGrafter"/>
</dbReference>
<keyword evidence="5" id="KW-0547">Nucleotide-binding</keyword>
<evidence type="ECO:0000256" key="4">
    <source>
        <dbReference type="ARBA" id="ARBA00022737"/>
    </source>
</evidence>
<sequence>MVTKEEFFKYYFSIILSENGLRRIRKLIWNDSRNTPLKLRIDQLGSSANVISIHPLTCWSLGILDCQLVKTSFTTTTEHGHSATVERIMKVCITDSVKIGSVQMSRIDVFNFFGGEESIEIVTVNDITPIFKLYGAPIPIAEDAKLSLIRQPGVPKNIRLDKHHLEQILKSSNIFYKNDIVRITDYNVYNDTTINLFYKLDVSSSPCILDSSTSVYETSAVSSMIPFSNFLLQNPLTSSMKSTVDRMTHIYFAQRRITKRALVLLVTGASGSGKRLLSQVFASKTHRNFYEVDGYEMVCDSASTSENKWTIWWEKAKLLRNCLLFVRNAHVLAIDQFNSLGEISYFLLISILAFSDRRILQHIELKLAESSRITVVFSCNTDMLTSMSPSVKNLALYTFSADYMDETDRKTWLEYHLNEKIAVHVAKKTSGFTLAELQELVKNGKNINDSERNEKAYEDLIDIRNSNFADAIGAPKIPNVRWEDVGGLEETKQTVLESIRTNLFGSRALKRSGIILYGSPGCGKTLIAKAVATEFKIAFLSVKGPELLNKYVGQSEENLRKVFERAKQASPCVIFFDEIDSLAPNRGRNGDSGGVIDRIVSQLLAELDKLHNSPLTKVFVMGATNRPDLLDNSLMTPGRFDKLVEVKPGEDVESKTKILEAVSRKMNFDEDVDLREIASRVDEKMSGAQLFSIISNAGMAAIVETIQSIEDGKPENQTVRVAQRHLLESVQKFHETKI</sequence>
<dbReference type="STRING" id="31234.E3LJX3"/>
<keyword evidence="3" id="KW-0962">Peroxisome biogenesis</keyword>
<keyword evidence="6" id="KW-0378">Hydrolase</keyword>
<evidence type="ECO:0000256" key="12">
    <source>
        <dbReference type="ARBA" id="ARBA00034920"/>
    </source>
</evidence>
<dbReference type="AlphaFoldDB" id="E3LJX3"/>
<evidence type="ECO:0000256" key="2">
    <source>
        <dbReference type="ARBA" id="ARBA00006914"/>
    </source>
</evidence>
<evidence type="ECO:0000313" key="16">
    <source>
        <dbReference type="Proteomes" id="UP000008281"/>
    </source>
</evidence>
<keyword evidence="16" id="KW-1185">Reference proteome</keyword>
<keyword evidence="4" id="KW-0677">Repeat</keyword>
<accession>E3LJX3</accession>
<comment type="subcellular location">
    <subcellularLocation>
        <location evidence="1">Membrane</location>
    </subcellularLocation>
</comment>
<evidence type="ECO:0000256" key="11">
    <source>
        <dbReference type="ARBA" id="ARBA00034811"/>
    </source>
</evidence>
<evidence type="ECO:0000256" key="9">
    <source>
        <dbReference type="ARBA" id="ARBA00032509"/>
    </source>
</evidence>
<evidence type="ECO:0000256" key="7">
    <source>
        <dbReference type="ARBA" id="ARBA00022840"/>
    </source>
</evidence>
<dbReference type="OrthoDB" id="2187at2759"/>
<dbReference type="OMA" id="DGYEMVC"/>
<dbReference type="HOGENOM" id="CLU_000688_0_7_1"/>
<evidence type="ECO:0000313" key="15">
    <source>
        <dbReference type="EMBL" id="EFP00193.1"/>
    </source>
</evidence>
<dbReference type="SMART" id="SM00382">
    <property type="entry name" value="AAA"/>
    <property type="match status" value="1"/>
</dbReference>
<dbReference type="Gene3D" id="1.10.8.60">
    <property type="match status" value="2"/>
</dbReference>
<dbReference type="InterPro" id="IPR050168">
    <property type="entry name" value="AAA_ATPase_domain"/>
</dbReference>
<protein>
    <recommendedName>
        <fullName evidence="10">Peroxisomal ATPase PEX1</fullName>
    </recommendedName>
    <alternativeName>
        <fullName evidence="9">Peroxin-1</fullName>
    </alternativeName>
    <alternativeName>
        <fullName evidence="12">Peroxin-6</fullName>
    </alternativeName>
    <alternativeName>
        <fullName evidence="11">Peroxisomal ATPase PEX6</fullName>
    </alternativeName>
</protein>
<dbReference type="FunCoup" id="E3LJX3">
    <property type="interactions" value="680"/>
</dbReference>
<dbReference type="FunFam" id="1.10.8.60:FF:000105">
    <property type="entry name" value="PeRoXisome assembly factor"/>
    <property type="match status" value="1"/>
</dbReference>
<dbReference type="Pfam" id="PF00004">
    <property type="entry name" value="AAA"/>
    <property type="match status" value="2"/>
</dbReference>
<proteinExistence type="inferred from homology"/>
<gene>
    <name evidence="15" type="primary">Cre-prx-6</name>
    <name evidence="15" type="ORF">CRE_18918</name>
</gene>
<evidence type="ECO:0000259" key="14">
    <source>
        <dbReference type="SMART" id="SM00382"/>
    </source>
</evidence>
<evidence type="ECO:0000256" key="3">
    <source>
        <dbReference type="ARBA" id="ARBA00022593"/>
    </source>
</evidence>
<comment type="catalytic activity">
    <reaction evidence="13">
        <text>ATP + H2O = ADP + phosphate + H(+)</text>
        <dbReference type="Rhea" id="RHEA:13065"/>
        <dbReference type="ChEBI" id="CHEBI:15377"/>
        <dbReference type="ChEBI" id="CHEBI:15378"/>
        <dbReference type="ChEBI" id="CHEBI:30616"/>
        <dbReference type="ChEBI" id="CHEBI:43474"/>
        <dbReference type="ChEBI" id="CHEBI:456216"/>
    </reaction>
    <physiologicalReaction direction="left-to-right" evidence="13">
        <dbReference type="Rhea" id="RHEA:13066"/>
    </physiologicalReaction>
</comment>
<evidence type="ECO:0000256" key="10">
    <source>
        <dbReference type="ARBA" id="ARBA00034532"/>
    </source>
</evidence>
<dbReference type="SUPFAM" id="SSF52540">
    <property type="entry name" value="P-loop containing nucleoside triphosphate hydrolases"/>
    <property type="match status" value="2"/>
</dbReference>
<dbReference type="GO" id="GO:0002119">
    <property type="term" value="P:nematode larval development"/>
    <property type="evidence" value="ECO:0007669"/>
    <property type="project" value="EnsemblMetazoa"/>
</dbReference>